<proteinExistence type="predicted"/>
<keyword evidence="4" id="KW-1185">Reference proteome</keyword>
<feature type="compositionally biased region" description="Basic and acidic residues" evidence="1">
    <location>
        <begin position="179"/>
        <end position="191"/>
    </location>
</feature>
<evidence type="ECO:0000256" key="1">
    <source>
        <dbReference type="SAM" id="MobiDB-lite"/>
    </source>
</evidence>
<dbReference type="CDD" id="cd12108">
    <property type="entry name" value="Hr-like"/>
    <property type="match status" value="1"/>
</dbReference>
<gene>
    <name evidence="3" type="ORF">ACFOEI_08875</name>
</gene>
<feature type="region of interest" description="Disordered" evidence="1">
    <location>
        <begin position="146"/>
        <end position="191"/>
    </location>
</feature>
<dbReference type="Proteomes" id="UP001595640">
    <property type="component" value="Unassembled WGS sequence"/>
</dbReference>
<dbReference type="Pfam" id="PF01814">
    <property type="entry name" value="Hemerythrin"/>
    <property type="match status" value="1"/>
</dbReference>
<accession>A0ABV7LZX8</accession>
<protein>
    <submittedName>
        <fullName evidence="3">Hemerythrin domain-containing protein</fullName>
    </submittedName>
</protein>
<name>A0ABV7LZX8_9GAMM</name>
<feature type="domain" description="Hemerythrin-like" evidence="2">
    <location>
        <begin position="13"/>
        <end position="128"/>
    </location>
</feature>
<evidence type="ECO:0000313" key="4">
    <source>
        <dbReference type="Proteomes" id="UP001595640"/>
    </source>
</evidence>
<reference evidence="4" key="1">
    <citation type="journal article" date="2019" name="Int. J. Syst. Evol. Microbiol.">
        <title>The Global Catalogue of Microorganisms (GCM) 10K type strain sequencing project: providing services to taxonomists for standard genome sequencing and annotation.</title>
        <authorList>
            <consortium name="The Broad Institute Genomics Platform"/>
            <consortium name="The Broad Institute Genome Sequencing Center for Infectious Disease"/>
            <person name="Wu L."/>
            <person name="Ma J."/>
        </authorList>
    </citation>
    <scope>NUCLEOTIDE SEQUENCE [LARGE SCALE GENOMIC DNA]</scope>
    <source>
        <strain evidence="4">KCTC 12847</strain>
    </source>
</reference>
<comment type="caution">
    <text evidence="3">The sequence shown here is derived from an EMBL/GenBank/DDBJ whole genome shotgun (WGS) entry which is preliminary data.</text>
</comment>
<dbReference type="RefSeq" id="WP_019019374.1">
    <property type="nucleotide sequence ID" value="NZ_BMXD01000002.1"/>
</dbReference>
<dbReference type="PANTHER" id="PTHR35585:SF1">
    <property type="entry name" value="HHE DOMAIN PROTEIN (AFU_ORTHOLOGUE AFUA_4G00730)"/>
    <property type="match status" value="1"/>
</dbReference>
<dbReference type="InterPro" id="IPR012312">
    <property type="entry name" value="Hemerythrin-like"/>
</dbReference>
<dbReference type="PANTHER" id="PTHR35585">
    <property type="entry name" value="HHE DOMAIN PROTEIN (AFU_ORTHOLOGUE AFUA_4G00730)"/>
    <property type="match status" value="1"/>
</dbReference>
<evidence type="ECO:0000313" key="3">
    <source>
        <dbReference type="EMBL" id="MFC3292183.1"/>
    </source>
</evidence>
<dbReference type="EMBL" id="JBHRUH010000015">
    <property type="protein sequence ID" value="MFC3292183.1"/>
    <property type="molecule type" value="Genomic_DNA"/>
</dbReference>
<evidence type="ECO:0000259" key="2">
    <source>
        <dbReference type="Pfam" id="PF01814"/>
    </source>
</evidence>
<sequence length="191" mass="21589">MAVDNGNGERLDVVDILTADHREMTELLAQAEHTPDATQRRELVETVIAEVMRHSVAEEMYVYPAMEKHLPNGKEEVEHDKQEHDEIVQVMKKLEDADAADPQFMALVQSLDKQLRHHANDEESDQFPSLRKHLPLDQLVDMGDKVQKAKQLAPTRPHPSAPHSELFHKSVGPGVGMIDRLRDKLTGRTSS</sequence>
<dbReference type="Gene3D" id="1.20.120.520">
    <property type="entry name" value="nmb1532 protein domain like"/>
    <property type="match status" value="1"/>
</dbReference>
<organism evidence="3 4">
    <name type="scientific">Modicisalibacter luteus</name>
    <dbReference type="NCBI Taxonomy" id="453962"/>
    <lineage>
        <taxon>Bacteria</taxon>
        <taxon>Pseudomonadati</taxon>
        <taxon>Pseudomonadota</taxon>
        <taxon>Gammaproteobacteria</taxon>
        <taxon>Oceanospirillales</taxon>
        <taxon>Halomonadaceae</taxon>
        <taxon>Modicisalibacter</taxon>
    </lineage>
</organism>